<accession>A0AAQ1G9H4</accession>
<comment type="caution">
    <text evidence="1">The sequence shown here is derived from an EMBL/GenBank/DDBJ whole genome shotgun (WGS) entry which is preliminary data.</text>
</comment>
<reference evidence="1 2" key="1">
    <citation type="submission" date="2016-10" db="EMBL/GenBank/DDBJ databases">
        <authorList>
            <person name="Varghese N."/>
            <person name="Submissions S."/>
        </authorList>
    </citation>
    <scope>NUCLEOTIDE SEQUENCE [LARGE SCALE GENOMIC DNA]</scope>
    <source>
        <strain evidence="1 2">CECT 8317</strain>
    </source>
</reference>
<keyword evidence="2" id="KW-1185">Reference proteome</keyword>
<dbReference type="AlphaFoldDB" id="A0AAQ1G9H4"/>
<name>A0AAQ1G9H4_9GAMM</name>
<gene>
    <name evidence="1" type="ORF">SAMN05216586_11328</name>
</gene>
<evidence type="ECO:0000313" key="2">
    <source>
        <dbReference type="Proteomes" id="UP000243518"/>
    </source>
</evidence>
<evidence type="ECO:0000313" key="1">
    <source>
        <dbReference type="EMBL" id="SEG64906.1"/>
    </source>
</evidence>
<dbReference type="Proteomes" id="UP000243518">
    <property type="component" value="Unassembled WGS sequence"/>
</dbReference>
<organism evidence="1 2">
    <name type="scientific">Halopseudomonas aestusnigri</name>
    <dbReference type="NCBI Taxonomy" id="857252"/>
    <lineage>
        <taxon>Bacteria</taxon>
        <taxon>Pseudomonadati</taxon>
        <taxon>Pseudomonadota</taxon>
        <taxon>Gammaproteobacteria</taxon>
        <taxon>Pseudomonadales</taxon>
        <taxon>Pseudomonadaceae</taxon>
        <taxon>Halopseudomonas</taxon>
    </lineage>
</organism>
<sequence length="51" mass="5357">MLGPLQGVTLRGGAIFVQAQKLIFICLKGISETQDEQLISRCLPQSGGVAA</sequence>
<dbReference type="EMBL" id="FNVE01000013">
    <property type="protein sequence ID" value="SEG64906.1"/>
    <property type="molecule type" value="Genomic_DNA"/>
</dbReference>
<proteinExistence type="predicted"/>
<protein>
    <submittedName>
        <fullName evidence="1">Uncharacterized protein</fullName>
    </submittedName>
</protein>